<dbReference type="RefSeq" id="WP_259101915.1">
    <property type="nucleotide sequence ID" value="NZ_CP130454.1"/>
</dbReference>
<evidence type="ECO:0000256" key="1">
    <source>
        <dbReference type="SAM" id="Phobius"/>
    </source>
</evidence>
<keyword evidence="1" id="KW-0472">Membrane</keyword>
<sequence length="204" mass="24227">MRKKRLIFLLCMAAIGIGAVWYGFMPVHYAKTFFFVPLSHHNALFDDLYRLHIQSRALLVRTFTAADKKGRIYVLGVKDKKARLIIIDPNGKIEKESFVYLKDRRIPRYCDAIAVSPSGDRIWVLCRHPDYMDQRIVVYGKRMRCISEWRLKRELDFLWVSGEDTVYGTNVEWEIFCFKIGQEQPKEFRAPFPLWFPFFKEGKF</sequence>
<dbReference type="EMBL" id="JANUCP010000009">
    <property type="protein sequence ID" value="MCS3921098.1"/>
    <property type="molecule type" value="Genomic_DNA"/>
</dbReference>
<dbReference type="Proteomes" id="UP001204798">
    <property type="component" value="Unassembled WGS sequence"/>
</dbReference>
<organism evidence="2 3">
    <name type="scientific">Candidatus Fervidibacter sacchari</name>
    <dbReference type="NCBI Taxonomy" id="1448929"/>
    <lineage>
        <taxon>Bacteria</taxon>
        <taxon>Candidatus Fervidibacterota</taxon>
        <taxon>Candidatus Fervidibacter</taxon>
    </lineage>
</organism>
<proteinExistence type="predicted"/>
<protein>
    <submittedName>
        <fullName evidence="2">Uncharacterized protein</fullName>
    </submittedName>
</protein>
<keyword evidence="3" id="KW-1185">Reference proteome</keyword>
<dbReference type="SUPFAM" id="SSF63829">
    <property type="entry name" value="Calcium-dependent phosphotriesterase"/>
    <property type="match status" value="1"/>
</dbReference>
<evidence type="ECO:0000313" key="3">
    <source>
        <dbReference type="Proteomes" id="UP001204798"/>
    </source>
</evidence>
<gene>
    <name evidence="2" type="ORF">M2350_003539</name>
</gene>
<keyword evidence="1" id="KW-0812">Transmembrane</keyword>
<reference evidence="2 3" key="1">
    <citation type="submission" date="2022-08" db="EMBL/GenBank/DDBJ databases">
        <title>Bacterial and archaeal communities from various locations to study Microbial Dark Matter (Phase II).</title>
        <authorList>
            <person name="Stepanauskas R."/>
        </authorList>
    </citation>
    <scope>NUCLEOTIDE SEQUENCE [LARGE SCALE GENOMIC DNA]</scope>
    <source>
        <strain evidence="2 3">PD1</strain>
    </source>
</reference>
<comment type="caution">
    <text evidence="2">The sequence shown here is derived from an EMBL/GenBank/DDBJ whole genome shotgun (WGS) entry which is preliminary data.</text>
</comment>
<feature type="transmembrane region" description="Helical" evidence="1">
    <location>
        <begin position="7"/>
        <end position="24"/>
    </location>
</feature>
<evidence type="ECO:0000313" key="2">
    <source>
        <dbReference type="EMBL" id="MCS3921098.1"/>
    </source>
</evidence>
<name>A0ABT2ET04_9BACT</name>
<accession>A0ABT2ET04</accession>
<keyword evidence="1" id="KW-1133">Transmembrane helix</keyword>